<dbReference type="STRING" id="1193682.BJP25_13100"/>
<dbReference type="AlphaFoldDB" id="A0A1Q9LRL5"/>
<keyword evidence="2" id="KW-1185">Reference proteome</keyword>
<dbReference type="RefSeq" id="WP_075974033.1">
    <property type="nucleotide sequence ID" value="NZ_MKQR01000007.1"/>
</dbReference>
<dbReference type="Proteomes" id="UP000186040">
    <property type="component" value="Unassembled WGS sequence"/>
</dbReference>
<dbReference type="OrthoDB" id="5197471at2"/>
<name>A0A1Q9LRL5_9PSEU</name>
<accession>A0A1Q9LRL5</accession>
<organism evidence="1 2">
    <name type="scientific">Actinokineospora bangkokensis</name>
    <dbReference type="NCBI Taxonomy" id="1193682"/>
    <lineage>
        <taxon>Bacteria</taxon>
        <taxon>Bacillati</taxon>
        <taxon>Actinomycetota</taxon>
        <taxon>Actinomycetes</taxon>
        <taxon>Pseudonocardiales</taxon>
        <taxon>Pseudonocardiaceae</taxon>
        <taxon>Actinokineospora</taxon>
    </lineage>
</organism>
<reference evidence="1 2" key="1">
    <citation type="submission" date="2016-10" db="EMBL/GenBank/DDBJ databases">
        <title>The Draft Genome Sequence of Actinokineospora bangkokensis 44EHWT reveals the biosynthetic pathway of antifungal compounds Thailandins with unusual extender unit butylmalonyl-CoA.</title>
        <authorList>
            <person name="Greule A."/>
            <person name="Intra B."/>
            <person name="Flemming S."/>
            <person name="Rommel M.G."/>
            <person name="Panbangred W."/>
            <person name="Bechthold A."/>
        </authorList>
    </citation>
    <scope>NUCLEOTIDE SEQUENCE [LARGE SCALE GENOMIC DNA]</scope>
    <source>
        <strain evidence="1 2">44EHW</strain>
    </source>
</reference>
<sequence length="78" mass="8393">MTASPVPTYAEFSRTVLGDDAEPAADVPFGALPPGDYALLARLDDAVRRPSAAAEADLVAQWHSLTLEQVYRLTHPDD</sequence>
<evidence type="ECO:0000313" key="1">
    <source>
        <dbReference type="EMBL" id="OLR94653.1"/>
    </source>
</evidence>
<evidence type="ECO:0000313" key="2">
    <source>
        <dbReference type="Proteomes" id="UP000186040"/>
    </source>
</evidence>
<proteinExistence type="predicted"/>
<protein>
    <submittedName>
        <fullName evidence="1">Uncharacterized protein</fullName>
    </submittedName>
</protein>
<comment type="caution">
    <text evidence="1">The sequence shown here is derived from an EMBL/GenBank/DDBJ whole genome shotgun (WGS) entry which is preliminary data.</text>
</comment>
<dbReference type="EMBL" id="MKQR01000007">
    <property type="protein sequence ID" value="OLR94653.1"/>
    <property type="molecule type" value="Genomic_DNA"/>
</dbReference>
<gene>
    <name evidence="1" type="ORF">BJP25_13100</name>
</gene>